<keyword evidence="3" id="KW-1003">Cell membrane</keyword>
<comment type="caution">
    <text evidence="10">The sequence shown here is derived from an EMBL/GenBank/DDBJ whole genome shotgun (WGS) entry which is preliminary data.</text>
</comment>
<sequence>MDRYLELWGQSLPSLLLATVQVTIPLTLIAFALALVLGLLATAARTLSRFNPLNWLATAFVWFFRGTPLLVQLFLVFYGLPRVGVTLDTWPAAIIALSLNTGAYVAETFRSAYASIPRGQFEAARTLNFTRGQTLRHVVIPQATRIALPPLGNDLIDLVKGTSLVSVISMVDLFQAGKQVAARTFEPLAMYLEVALIYLVIFTLLSIAQRALENRTSRYLRSAHA</sequence>
<dbReference type="InterPro" id="IPR035906">
    <property type="entry name" value="MetI-like_sf"/>
</dbReference>
<protein>
    <submittedName>
        <fullName evidence="10">Cysteine ABC transporter permease</fullName>
    </submittedName>
</protein>
<feature type="transmembrane region" description="Helical" evidence="8">
    <location>
        <begin position="20"/>
        <end position="41"/>
    </location>
</feature>
<accession>A0A1Y1RN77</accession>
<dbReference type="InterPro" id="IPR000515">
    <property type="entry name" value="MetI-like"/>
</dbReference>
<feature type="domain" description="ABC transmembrane type-1" evidence="9">
    <location>
        <begin position="16"/>
        <end position="209"/>
    </location>
</feature>
<reference evidence="10 11" key="1">
    <citation type="submission" date="2016-05" db="EMBL/GenBank/DDBJ databases">
        <title>Draft genome sequence of a porcine commensal Rothia nasimurium.</title>
        <authorList>
            <person name="Gaiser R.A."/>
            <person name="Van Baarlen P."/>
            <person name="Wells J.M."/>
        </authorList>
    </citation>
    <scope>NUCLEOTIDE SEQUENCE [LARGE SCALE GENOMIC DNA]</scope>
    <source>
        <strain evidence="10 11">PT-32</strain>
    </source>
</reference>
<dbReference type="GO" id="GO:0006865">
    <property type="term" value="P:amino acid transport"/>
    <property type="evidence" value="ECO:0007669"/>
    <property type="project" value="UniProtKB-KW"/>
</dbReference>
<dbReference type="AlphaFoldDB" id="A0A1Y1RN77"/>
<proteinExistence type="inferred from homology"/>
<dbReference type="Proteomes" id="UP000192359">
    <property type="component" value="Unassembled WGS sequence"/>
</dbReference>
<keyword evidence="7 8" id="KW-0472">Membrane</keyword>
<evidence type="ECO:0000259" key="9">
    <source>
        <dbReference type="PROSITE" id="PS50928"/>
    </source>
</evidence>
<dbReference type="RefSeq" id="WP_083092649.1">
    <property type="nucleotide sequence ID" value="NZ_LXWF01000041.1"/>
</dbReference>
<feature type="transmembrane region" description="Helical" evidence="8">
    <location>
        <begin position="188"/>
        <end position="208"/>
    </location>
</feature>
<keyword evidence="4 8" id="KW-0812">Transmembrane</keyword>
<dbReference type="CDD" id="cd06261">
    <property type="entry name" value="TM_PBP2"/>
    <property type="match status" value="1"/>
</dbReference>
<evidence type="ECO:0000256" key="6">
    <source>
        <dbReference type="ARBA" id="ARBA00022989"/>
    </source>
</evidence>
<comment type="similarity">
    <text evidence="8">Belongs to the binding-protein-dependent transport system permease family.</text>
</comment>
<organism evidence="10 11">
    <name type="scientific">Rothia nasimurium</name>
    <dbReference type="NCBI Taxonomy" id="85336"/>
    <lineage>
        <taxon>Bacteria</taxon>
        <taxon>Bacillati</taxon>
        <taxon>Actinomycetota</taxon>
        <taxon>Actinomycetes</taxon>
        <taxon>Micrococcales</taxon>
        <taxon>Micrococcaceae</taxon>
        <taxon>Rothia</taxon>
    </lineage>
</organism>
<evidence type="ECO:0000256" key="5">
    <source>
        <dbReference type="ARBA" id="ARBA00022970"/>
    </source>
</evidence>
<keyword evidence="5" id="KW-0029">Amino-acid transport</keyword>
<dbReference type="GO" id="GO:0043190">
    <property type="term" value="C:ATP-binding cassette (ABC) transporter complex"/>
    <property type="evidence" value="ECO:0007669"/>
    <property type="project" value="InterPro"/>
</dbReference>
<dbReference type="PANTHER" id="PTHR30614:SF0">
    <property type="entry name" value="L-CYSTINE TRANSPORT SYSTEM PERMEASE PROTEIN TCYL"/>
    <property type="match status" value="1"/>
</dbReference>
<dbReference type="OrthoDB" id="9814902at2"/>
<evidence type="ECO:0000256" key="1">
    <source>
        <dbReference type="ARBA" id="ARBA00004651"/>
    </source>
</evidence>
<dbReference type="GO" id="GO:0022857">
    <property type="term" value="F:transmembrane transporter activity"/>
    <property type="evidence" value="ECO:0007669"/>
    <property type="project" value="InterPro"/>
</dbReference>
<feature type="transmembrane region" description="Helical" evidence="8">
    <location>
        <begin position="53"/>
        <end position="80"/>
    </location>
</feature>
<dbReference type="InterPro" id="IPR043429">
    <property type="entry name" value="ArtM/GltK/GlnP/TcyL/YhdX-like"/>
</dbReference>
<dbReference type="SUPFAM" id="SSF161098">
    <property type="entry name" value="MetI-like"/>
    <property type="match status" value="1"/>
</dbReference>
<keyword evidence="2 8" id="KW-0813">Transport</keyword>
<dbReference type="NCBIfam" id="TIGR01726">
    <property type="entry name" value="HEQRo_perm_3TM"/>
    <property type="match status" value="1"/>
</dbReference>
<name>A0A1Y1RN77_9MICC</name>
<evidence type="ECO:0000256" key="3">
    <source>
        <dbReference type="ARBA" id="ARBA00022475"/>
    </source>
</evidence>
<dbReference type="Pfam" id="PF00528">
    <property type="entry name" value="BPD_transp_1"/>
    <property type="match status" value="1"/>
</dbReference>
<evidence type="ECO:0000313" key="10">
    <source>
        <dbReference type="EMBL" id="ORC16072.1"/>
    </source>
</evidence>
<dbReference type="EMBL" id="LXWF01000041">
    <property type="protein sequence ID" value="ORC16072.1"/>
    <property type="molecule type" value="Genomic_DNA"/>
</dbReference>
<evidence type="ECO:0000256" key="2">
    <source>
        <dbReference type="ARBA" id="ARBA00022448"/>
    </source>
</evidence>
<dbReference type="Gene3D" id="1.10.3720.10">
    <property type="entry name" value="MetI-like"/>
    <property type="match status" value="1"/>
</dbReference>
<dbReference type="PROSITE" id="PS50928">
    <property type="entry name" value="ABC_TM1"/>
    <property type="match status" value="1"/>
</dbReference>
<gene>
    <name evidence="10" type="ORF">A7979_05555</name>
</gene>
<keyword evidence="11" id="KW-1185">Reference proteome</keyword>
<keyword evidence="6 8" id="KW-1133">Transmembrane helix</keyword>
<dbReference type="InterPro" id="IPR010065">
    <property type="entry name" value="AA_ABC_transptr_permease_3TM"/>
</dbReference>
<evidence type="ECO:0000256" key="8">
    <source>
        <dbReference type="RuleBase" id="RU363032"/>
    </source>
</evidence>
<evidence type="ECO:0000256" key="4">
    <source>
        <dbReference type="ARBA" id="ARBA00022692"/>
    </source>
</evidence>
<evidence type="ECO:0000256" key="7">
    <source>
        <dbReference type="ARBA" id="ARBA00023136"/>
    </source>
</evidence>
<dbReference type="FunFam" id="1.10.3720.10:FF:000033">
    <property type="entry name" value="Polar amino acid ABC transporter permease"/>
    <property type="match status" value="1"/>
</dbReference>
<comment type="subcellular location">
    <subcellularLocation>
        <location evidence="1 8">Cell membrane</location>
        <topology evidence="1 8">Multi-pass membrane protein</topology>
    </subcellularLocation>
</comment>
<dbReference type="PANTHER" id="PTHR30614">
    <property type="entry name" value="MEMBRANE COMPONENT OF AMINO ACID ABC TRANSPORTER"/>
    <property type="match status" value="1"/>
</dbReference>
<evidence type="ECO:0000313" key="11">
    <source>
        <dbReference type="Proteomes" id="UP000192359"/>
    </source>
</evidence>